<reference evidence="1" key="2">
    <citation type="submission" date="2015-06" db="UniProtKB">
        <authorList>
            <consortium name="EnsemblPlants"/>
        </authorList>
    </citation>
    <scope>IDENTIFICATION</scope>
    <source>
        <strain evidence="1">cv. Heinz 1706</strain>
    </source>
</reference>
<keyword evidence="2" id="KW-1185">Reference proteome</keyword>
<dbReference type="PANTHER" id="PTHR46701:SF6">
    <property type="entry name" value="GLYCOSYLTRANSFERASE FAMILY 92 PROTEIN"/>
    <property type="match status" value="1"/>
</dbReference>
<dbReference type="Proteomes" id="UP000004994">
    <property type="component" value="Chromosome 6"/>
</dbReference>
<dbReference type="GO" id="GO:0009737">
    <property type="term" value="P:response to abscisic acid"/>
    <property type="evidence" value="ECO:0007669"/>
    <property type="project" value="InterPro"/>
</dbReference>
<dbReference type="PhylomeDB" id="K4C4F7"/>
<dbReference type="eggNOG" id="ENOG502QPZC">
    <property type="taxonomic scope" value="Eukaryota"/>
</dbReference>
<dbReference type="PANTHER" id="PTHR46701">
    <property type="entry name" value="GLYCOSYLTRANSFERASE-LIKE KOBITO 1"/>
    <property type="match status" value="1"/>
</dbReference>
<evidence type="ECO:0008006" key="3">
    <source>
        <dbReference type="Google" id="ProtNLM"/>
    </source>
</evidence>
<protein>
    <recommendedName>
        <fullName evidence="3">Glycosyltransferase family 92 protein</fullName>
    </recommendedName>
</protein>
<evidence type="ECO:0000313" key="2">
    <source>
        <dbReference type="Proteomes" id="UP000004994"/>
    </source>
</evidence>
<dbReference type="InterPro" id="IPR044224">
    <property type="entry name" value="KOBITO1-like"/>
</dbReference>
<dbReference type="InParanoid" id="K4C4F7"/>
<dbReference type="STRING" id="4081.K4C4F7"/>
<accession>K4C4F7</accession>
<dbReference type="EnsemblPlants" id="Solyc06g024310.1.1">
    <property type="protein sequence ID" value="Solyc06g024310.1.1"/>
    <property type="gene ID" value="Solyc06g024310.1"/>
</dbReference>
<dbReference type="GO" id="GO:0030244">
    <property type="term" value="P:cellulose biosynthetic process"/>
    <property type="evidence" value="ECO:0007669"/>
    <property type="project" value="InterPro"/>
</dbReference>
<dbReference type="HOGENOM" id="CLU_2546979_0_0_1"/>
<sequence length="83" mass="9533">MEMVIVMAREASVDWLIHLNTDELVHPESSVERDDVKEPFSEVSMFKKIYDLLTEEMYCGHCKEATRGNPNYFLTYANGKSAA</sequence>
<dbReference type="Gramene" id="Solyc06g024310.1.1">
    <property type="protein sequence ID" value="Solyc06g024310.1.1"/>
    <property type="gene ID" value="Solyc06g024310.1"/>
</dbReference>
<proteinExistence type="predicted"/>
<dbReference type="AlphaFoldDB" id="K4C4F7"/>
<dbReference type="PaxDb" id="4081-Solyc06g024310.1.1"/>
<evidence type="ECO:0000313" key="1">
    <source>
        <dbReference type="EnsemblPlants" id="Solyc06g024310.1.1"/>
    </source>
</evidence>
<reference evidence="1" key="1">
    <citation type="journal article" date="2012" name="Nature">
        <title>The tomato genome sequence provides insights into fleshy fruit evolution.</title>
        <authorList>
            <consortium name="Tomato Genome Consortium"/>
        </authorList>
    </citation>
    <scope>NUCLEOTIDE SEQUENCE [LARGE SCALE GENOMIC DNA]</scope>
    <source>
        <strain evidence="1">cv. Heinz 1706</strain>
    </source>
</reference>
<organism evidence="1">
    <name type="scientific">Solanum lycopersicum</name>
    <name type="common">Tomato</name>
    <name type="synonym">Lycopersicon esculentum</name>
    <dbReference type="NCBI Taxonomy" id="4081"/>
    <lineage>
        <taxon>Eukaryota</taxon>
        <taxon>Viridiplantae</taxon>
        <taxon>Streptophyta</taxon>
        <taxon>Embryophyta</taxon>
        <taxon>Tracheophyta</taxon>
        <taxon>Spermatophyta</taxon>
        <taxon>Magnoliopsida</taxon>
        <taxon>eudicotyledons</taxon>
        <taxon>Gunneridae</taxon>
        <taxon>Pentapetalae</taxon>
        <taxon>asterids</taxon>
        <taxon>lamiids</taxon>
        <taxon>Solanales</taxon>
        <taxon>Solanaceae</taxon>
        <taxon>Solanoideae</taxon>
        <taxon>Solaneae</taxon>
        <taxon>Solanum</taxon>
        <taxon>Solanum subgen. Lycopersicon</taxon>
    </lineage>
</organism>
<name>K4C4F7_SOLLC</name>